<dbReference type="RefSeq" id="WP_200350698.1">
    <property type="nucleotide sequence ID" value="NZ_BAABHZ010000008.1"/>
</dbReference>
<keyword evidence="1" id="KW-0175">Coiled coil</keyword>
<gene>
    <name evidence="2" type="ORF">JIN84_08940</name>
</gene>
<protein>
    <submittedName>
        <fullName evidence="2">Uncharacterized protein</fullName>
    </submittedName>
</protein>
<accession>A0A934R2E3</accession>
<proteinExistence type="predicted"/>
<feature type="coiled-coil region" evidence="1">
    <location>
        <begin position="159"/>
        <end position="186"/>
    </location>
</feature>
<evidence type="ECO:0000256" key="1">
    <source>
        <dbReference type="SAM" id="Coils"/>
    </source>
</evidence>
<sequence>MTEAELHDLMDRTTAYAARLISGRRWRFGSGGFLPGGRSASDLTQAAFENILDGGKWDEDKPLWLVLQGYVRGLVGNLSTSSENRLVSGIDDKRSLEEDSWRSAVEQIASDDSHPAENLQRMEDDDVMLDVVDAFEVGSPERRIVEAVLNGASKRAEVLEESGLKAAEYEAAKKRLRRSLEDFRQQRAAGHH</sequence>
<dbReference type="EMBL" id="JAENIK010000009">
    <property type="protein sequence ID" value="MBK1815741.1"/>
    <property type="molecule type" value="Genomic_DNA"/>
</dbReference>
<organism evidence="2 3">
    <name type="scientific">Luteolibacter yonseiensis</name>
    <dbReference type="NCBI Taxonomy" id="1144680"/>
    <lineage>
        <taxon>Bacteria</taxon>
        <taxon>Pseudomonadati</taxon>
        <taxon>Verrucomicrobiota</taxon>
        <taxon>Verrucomicrobiia</taxon>
        <taxon>Verrucomicrobiales</taxon>
        <taxon>Verrucomicrobiaceae</taxon>
        <taxon>Luteolibacter</taxon>
    </lineage>
</organism>
<keyword evidence="3" id="KW-1185">Reference proteome</keyword>
<name>A0A934R2E3_9BACT</name>
<comment type="caution">
    <text evidence="2">The sequence shown here is derived from an EMBL/GenBank/DDBJ whole genome shotgun (WGS) entry which is preliminary data.</text>
</comment>
<dbReference type="AlphaFoldDB" id="A0A934R2E3"/>
<evidence type="ECO:0000313" key="3">
    <source>
        <dbReference type="Proteomes" id="UP000600139"/>
    </source>
</evidence>
<evidence type="ECO:0000313" key="2">
    <source>
        <dbReference type="EMBL" id="MBK1815741.1"/>
    </source>
</evidence>
<reference evidence="2" key="1">
    <citation type="submission" date="2021-01" db="EMBL/GenBank/DDBJ databases">
        <title>Modified the classification status of verrucomicrobia.</title>
        <authorList>
            <person name="Feng X."/>
        </authorList>
    </citation>
    <scope>NUCLEOTIDE SEQUENCE</scope>
    <source>
        <strain evidence="2">JCM 18052</strain>
    </source>
</reference>
<dbReference type="Proteomes" id="UP000600139">
    <property type="component" value="Unassembled WGS sequence"/>
</dbReference>